<evidence type="ECO:0000313" key="2">
    <source>
        <dbReference type="EMBL" id="ABK14008.1"/>
    </source>
</evidence>
<dbReference type="KEGG" id="mtp:Mthe_0210"/>
<protein>
    <recommendedName>
        <fullName evidence="1">DUF8180 domain-containing protein</fullName>
    </recommendedName>
</protein>
<dbReference type="Proteomes" id="UP000000674">
    <property type="component" value="Chromosome"/>
</dbReference>
<dbReference type="GeneID" id="4462991"/>
<gene>
    <name evidence="2" type="ordered locus">Mthe_0210</name>
</gene>
<proteinExistence type="predicted"/>
<accession>A0B5N4</accession>
<feature type="domain" description="DUF8180" evidence="1">
    <location>
        <begin position="7"/>
        <end position="63"/>
    </location>
</feature>
<dbReference type="HOGENOM" id="CLU_194241_1_0_2"/>
<keyword evidence="3" id="KW-1185">Reference proteome</keyword>
<dbReference type="STRING" id="349307.Mthe_0210"/>
<evidence type="ECO:0000313" key="3">
    <source>
        <dbReference type="Proteomes" id="UP000000674"/>
    </source>
</evidence>
<dbReference type="Pfam" id="PF26551">
    <property type="entry name" value="DUF8180"/>
    <property type="match status" value="1"/>
</dbReference>
<reference evidence="2 3" key="1">
    <citation type="submission" date="2006-10" db="EMBL/GenBank/DDBJ databases">
        <title>Complete sequence of Methanosaeta thermophila PT.</title>
        <authorList>
            <consortium name="US DOE Joint Genome Institute"/>
            <person name="Copeland A."/>
            <person name="Lucas S."/>
            <person name="Lapidus A."/>
            <person name="Barry K."/>
            <person name="Detter J.C."/>
            <person name="Glavina del Rio T."/>
            <person name="Hammon N."/>
            <person name="Israni S."/>
            <person name="Pitluck S."/>
            <person name="Chain P."/>
            <person name="Malfatti S."/>
            <person name="Shin M."/>
            <person name="Vergez L."/>
            <person name="Schmutz J."/>
            <person name="Larimer F."/>
            <person name="Land M."/>
            <person name="Hauser L."/>
            <person name="Kyrpides N."/>
            <person name="Kim E."/>
            <person name="Smith K.S."/>
            <person name="Ingram-Smith C."/>
            <person name="Richardson P."/>
        </authorList>
    </citation>
    <scope>NUCLEOTIDE SEQUENCE [LARGE SCALE GENOMIC DNA]</scope>
    <source>
        <strain evidence="3">DSM 6194 / JCM 14653 / NBRC 101360 / PT</strain>
    </source>
</reference>
<dbReference type="OrthoDB" id="132969at2157"/>
<dbReference type="InterPro" id="IPR058493">
    <property type="entry name" value="DUF8180"/>
</dbReference>
<dbReference type="EMBL" id="CP000477">
    <property type="protein sequence ID" value="ABK14008.1"/>
    <property type="molecule type" value="Genomic_DNA"/>
</dbReference>
<dbReference type="AlphaFoldDB" id="A0B5N4"/>
<dbReference type="RefSeq" id="WP_011695407.1">
    <property type="nucleotide sequence ID" value="NC_008553.1"/>
</dbReference>
<evidence type="ECO:0000259" key="1">
    <source>
        <dbReference type="Pfam" id="PF26551"/>
    </source>
</evidence>
<name>A0B5N4_METTP</name>
<organism evidence="2 3">
    <name type="scientific">Methanothrix thermoacetophila (strain DSM 6194 / JCM 14653 / NBRC 101360 / PT)</name>
    <name type="common">Methanosaeta thermophila</name>
    <dbReference type="NCBI Taxonomy" id="349307"/>
    <lineage>
        <taxon>Archaea</taxon>
        <taxon>Methanobacteriati</taxon>
        <taxon>Methanobacteriota</taxon>
        <taxon>Stenosarchaea group</taxon>
        <taxon>Methanomicrobia</taxon>
        <taxon>Methanotrichales</taxon>
        <taxon>Methanotrichaceae</taxon>
        <taxon>Methanothrix</taxon>
    </lineage>
</organism>
<sequence>MERHEAEHLLKHWIEHNESHSRSFRDRAKQINDISPEAAKAIEEAASLMDRCTECLKRAMDAL</sequence>